<accession>A0A6A4VWC6</accession>
<proteinExistence type="predicted"/>
<dbReference type="EMBL" id="VIIS01001454">
    <property type="protein sequence ID" value="KAF0297973.1"/>
    <property type="molecule type" value="Genomic_DNA"/>
</dbReference>
<dbReference type="OrthoDB" id="10053630at2759"/>
<keyword evidence="3" id="KW-1185">Reference proteome</keyword>
<name>A0A6A4VWC6_AMPAM</name>
<reference evidence="2 3" key="1">
    <citation type="submission" date="2019-07" db="EMBL/GenBank/DDBJ databases">
        <title>Draft genome assembly of a fouling barnacle, Amphibalanus amphitrite (Darwin, 1854): The first reference genome for Thecostraca.</title>
        <authorList>
            <person name="Kim W."/>
        </authorList>
    </citation>
    <scope>NUCLEOTIDE SEQUENCE [LARGE SCALE GENOMIC DNA]</scope>
    <source>
        <strain evidence="2">SNU_AA5</strain>
        <tissue evidence="2">Soma without cirri and trophi</tissue>
    </source>
</reference>
<organism evidence="2 3">
    <name type="scientific">Amphibalanus amphitrite</name>
    <name type="common">Striped barnacle</name>
    <name type="synonym">Balanus amphitrite</name>
    <dbReference type="NCBI Taxonomy" id="1232801"/>
    <lineage>
        <taxon>Eukaryota</taxon>
        <taxon>Metazoa</taxon>
        <taxon>Ecdysozoa</taxon>
        <taxon>Arthropoda</taxon>
        <taxon>Crustacea</taxon>
        <taxon>Multicrustacea</taxon>
        <taxon>Cirripedia</taxon>
        <taxon>Thoracica</taxon>
        <taxon>Thoracicalcarea</taxon>
        <taxon>Balanomorpha</taxon>
        <taxon>Balanoidea</taxon>
        <taxon>Balanidae</taxon>
        <taxon>Amphibalaninae</taxon>
        <taxon>Amphibalanus</taxon>
    </lineage>
</organism>
<dbReference type="PANTHER" id="PTHR21301:SF10">
    <property type="entry name" value="REVERSE TRANSCRIPTASE DOMAIN-CONTAINING PROTEIN"/>
    <property type="match status" value="1"/>
</dbReference>
<dbReference type="PROSITE" id="PS50878">
    <property type="entry name" value="RT_POL"/>
    <property type="match status" value="1"/>
</dbReference>
<gene>
    <name evidence="2" type="ORF">FJT64_004651</name>
</gene>
<evidence type="ECO:0000313" key="2">
    <source>
        <dbReference type="EMBL" id="KAF0297973.1"/>
    </source>
</evidence>
<dbReference type="AlphaFoldDB" id="A0A6A4VWC6"/>
<comment type="caution">
    <text evidence="2">The sequence shown here is derived from an EMBL/GenBank/DDBJ whole genome shotgun (WGS) entry which is preliminary data.</text>
</comment>
<evidence type="ECO:0000313" key="3">
    <source>
        <dbReference type="Proteomes" id="UP000440578"/>
    </source>
</evidence>
<feature type="domain" description="Reverse transcriptase" evidence="1">
    <location>
        <begin position="1"/>
        <end position="216"/>
    </location>
</feature>
<dbReference type="Pfam" id="PF26215">
    <property type="entry name" value="HTH_animal"/>
    <property type="match status" value="1"/>
</dbReference>
<dbReference type="Pfam" id="PF00078">
    <property type="entry name" value="RVT_1"/>
    <property type="match status" value="1"/>
</dbReference>
<protein>
    <recommendedName>
        <fullName evidence="1">Reverse transcriptase domain-containing protein</fullName>
    </recommendedName>
</protein>
<dbReference type="InterPro" id="IPR058912">
    <property type="entry name" value="HTH_animal"/>
</dbReference>
<dbReference type="Proteomes" id="UP000440578">
    <property type="component" value="Unassembled WGS sequence"/>
</dbReference>
<evidence type="ECO:0000259" key="1">
    <source>
        <dbReference type="PROSITE" id="PS50878"/>
    </source>
</evidence>
<dbReference type="PANTHER" id="PTHR21301">
    <property type="entry name" value="REVERSE TRANSCRIPTASE"/>
    <property type="match status" value="1"/>
</dbReference>
<dbReference type="InterPro" id="IPR000477">
    <property type="entry name" value="RT_dom"/>
</dbReference>
<sequence length="459" mass="52288">MEVLDLLQSMGHATNSCRLISLDVEAMFPSIPTQSAISLIRTMLNENQDALSDVTCLRPDAVADLLCISIKNCHAVVQDGDRERWFRQTAGLAMGKSYSPVVADLYMGHWERDLELLAANCGGRIYSFCRYADDYLVLFEGSDTILNAWVELLNNKDQNIKVTTEIEENRRLPYLDIMITRQDNKFTTNVYRKACTTNQVPAFNSYTETRYLRSAIRSDCLRAIRYCSSVKDRLQELDFIRKKFHRHGYPLSFINPILRRTEKDLQLKARALPSPPNPSPLPAPVRLSVPFAGPCFYQLKREANKIGIQLVSKPSQTIGTLLCSQAKHRLPKQQESNVIYCIECSCRVEGDPVVYIGETDRELGTRVREHRESWAGSVRSRANASAFSTHRDCTPAFDDAKILNRACHHQMRLLLESAYIRTVGRREAVLVSPNDANVNRNSGALLQDRWLPIIRRFCR</sequence>